<proteinExistence type="inferred from homology"/>
<dbReference type="Gene3D" id="1.25.70.10">
    <property type="entry name" value="Transcription termination factor 3, mitochondrial"/>
    <property type="match status" value="1"/>
</dbReference>
<dbReference type="InterPro" id="IPR003690">
    <property type="entry name" value="MTERF"/>
</dbReference>
<keyword evidence="2" id="KW-0806">Transcription termination</keyword>
<keyword evidence="2" id="KW-0804">Transcription</keyword>
<dbReference type="EMBL" id="CP039354">
    <property type="protein sequence ID" value="QCE08789.1"/>
    <property type="molecule type" value="Genomic_DNA"/>
</dbReference>
<dbReference type="Proteomes" id="UP000501690">
    <property type="component" value="Linkage Group LG10"/>
</dbReference>
<name>A0A4D6N8B6_VIGUN</name>
<evidence type="ECO:0000313" key="5">
    <source>
        <dbReference type="Proteomes" id="UP000501690"/>
    </source>
</evidence>
<protein>
    <submittedName>
        <fullName evidence="4">Transcription termination factor</fullName>
    </submittedName>
</protein>
<dbReference type="Pfam" id="PF02536">
    <property type="entry name" value="mTERF"/>
    <property type="match status" value="1"/>
</dbReference>
<gene>
    <name evidence="4" type="ORF">DEO72_LG10g6</name>
</gene>
<dbReference type="InterPro" id="IPR038538">
    <property type="entry name" value="MTERF_sf"/>
</dbReference>
<keyword evidence="2" id="KW-0805">Transcription regulation</keyword>
<dbReference type="PANTHER" id="PTHR13068">
    <property type="entry name" value="CGI-12 PROTEIN-RELATED"/>
    <property type="match status" value="1"/>
</dbReference>
<dbReference type="AlphaFoldDB" id="A0A4D6N8B6"/>
<comment type="similarity">
    <text evidence="1">Belongs to the mTERF family.</text>
</comment>
<accession>A0A4D6N8B6</accession>
<dbReference type="SMART" id="SM00733">
    <property type="entry name" value="Mterf"/>
    <property type="match status" value="8"/>
</dbReference>
<evidence type="ECO:0000256" key="3">
    <source>
        <dbReference type="ARBA" id="ARBA00022946"/>
    </source>
</evidence>
<keyword evidence="3" id="KW-0809">Transit peptide</keyword>
<keyword evidence="5" id="KW-1185">Reference proteome</keyword>
<dbReference type="PANTHER" id="PTHR13068:SF3">
    <property type="entry name" value="MITOCHONDRIAL TRANSCRIPTION TERMINATION FACTOR FAMILY PROTEIN"/>
    <property type="match status" value="1"/>
</dbReference>
<evidence type="ECO:0000256" key="1">
    <source>
        <dbReference type="ARBA" id="ARBA00007692"/>
    </source>
</evidence>
<organism evidence="4 5">
    <name type="scientific">Vigna unguiculata</name>
    <name type="common">Cowpea</name>
    <dbReference type="NCBI Taxonomy" id="3917"/>
    <lineage>
        <taxon>Eukaryota</taxon>
        <taxon>Viridiplantae</taxon>
        <taxon>Streptophyta</taxon>
        <taxon>Embryophyta</taxon>
        <taxon>Tracheophyta</taxon>
        <taxon>Spermatophyta</taxon>
        <taxon>Magnoliopsida</taxon>
        <taxon>eudicotyledons</taxon>
        <taxon>Gunneridae</taxon>
        <taxon>Pentapetalae</taxon>
        <taxon>rosids</taxon>
        <taxon>fabids</taxon>
        <taxon>Fabales</taxon>
        <taxon>Fabaceae</taxon>
        <taxon>Papilionoideae</taxon>
        <taxon>50 kb inversion clade</taxon>
        <taxon>NPAAA clade</taxon>
        <taxon>indigoferoid/millettioid clade</taxon>
        <taxon>Phaseoleae</taxon>
        <taxon>Vigna</taxon>
    </lineage>
</organism>
<evidence type="ECO:0000256" key="2">
    <source>
        <dbReference type="ARBA" id="ARBA00022472"/>
    </source>
</evidence>
<dbReference type="GO" id="GO:0003676">
    <property type="term" value="F:nucleic acid binding"/>
    <property type="evidence" value="ECO:0007669"/>
    <property type="project" value="InterPro"/>
</dbReference>
<dbReference type="FunFam" id="1.25.70.10:FF:000015">
    <property type="entry name" value="Mitochondrial transcription termination factor family protein"/>
    <property type="match status" value="1"/>
</dbReference>
<sequence length="617" mass="70854">MLVKIQTNWFVPVAVPFPVPHKVEGCYVMSKCLLSTHPPTPFEVDNDKSRRRRRRRRRRRSNWSCGCGSEEAHAQRQDLSESESESKRELEVLEARRAISSYLGELGVSEEESLSIAWNCPGYVKMLVEGVRDLDEWGWEADEEIAGLSFKDKILHVAAQKGDKGKIAYLETLGLTLSWSINVAGYLSAHTLPSLMHKVTRIKQLFFSPSDNDNNNHPSLLMRNIRLTMRHLSISIDEDLQRTFSFFEKLQAKPGGLNILASQDSAFSSLIQSFPRMLHLSVDNHLTLILDSLLNFGIPTSRVSHIILAFPPLLFWNHQILQTRLLAVKQINVADQDYAKLLLKYPWLLSTSIQENYVELLAFSYSIKVPKTQIDRAIESHPHLLSCSTSKLELMVDQFAKLGVRKKKLSQVIAKSPQLLLRKPKDFLQIVLLFENMDLDKETIGRILARCPEIFASSINKTLQRKIEFLDRVGVRKTFWPGVIRKYPELLVSDIDKTLLLRIMYLMKLGLSEEEIAFMVRTFSPLLGYSIEGVLKPKIEFLVNSMERPVRDVVSYPRYFSYSLEKKIKPRYWVLKRRDIKCSLKDMLGKNDEEFAAEFMGIGRMPVSHPESSNDSL</sequence>
<dbReference type="GO" id="GO:0006353">
    <property type="term" value="P:DNA-templated transcription termination"/>
    <property type="evidence" value="ECO:0007669"/>
    <property type="project" value="UniProtKB-KW"/>
</dbReference>
<evidence type="ECO:0000313" key="4">
    <source>
        <dbReference type="EMBL" id="QCE08789.1"/>
    </source>
</evidence>
<reference evidence="4 5" key="1">
    <citation type="submission" date="2019-04" db="EMBL/GenBank/DDBJ databases">
        <title>An improved genome assembly and genetic linkage map for asparagus bean, Vigna unguiculata ssp. sesquipedialis.</title>
        <authorList>
            <person name="Xia Q."/>
            <person name="Zhang R."/>
            <person name="Dong Y."/>
        </authorList>
    </citation>
    <scope>NUCLEOTIDE SEQUENCE [LARGE SCALE GENOMIC DNA]</scope>
    <source>
        <tissue evidence="4">Leaf</tissue>
    </source>
</reference>